<comment type="caution">
    <text evidence="2">The sequence shown here is derived from an EMBL/GenBank/DDBJ whole genome shotgun (WGS) entry which is preliminary data.</text>
</comment>
<dbReference type="InParanoid" id="A0A409X4C3"/>
<gene>
    <name evidence="2" type="ORF">CVT25_012646</name>
</gene>
<sequence>SSVKYSGSKPPGISAYNLQPTTENDASTDSSDEFIEVLDRTPVALFSPVYFYVIPLNPANISRRLTSPAPWSIIAPSIVNASIVVLPVPPHPMPSSLFLLPSSATSLSAFFPHSQPRFRYLCLCLPSYPVHNIFGIGQIKPRTSRSSSY</sequence>
<dbReference type="Proteomes" id="UP000283269">
    <property type="component" value="Unassembled WGS sequence"/>
</dbReference>
<reference evidence="2 3" key="1">
    <citation type="journal article" date="2018" name="Evol. Lett.">
        <title>Horizontal gene cluster transfer increased hallucinogenic mushroom diversity.</title>
        <authorList>
            <person name="Reynolds H.T."/>
            <person name="Vijayakumar V."/>
            <person name="Gluck-Thaler E."/>
            <person name="Korotkin H.B."/>
            <person name="Matheny P.B."/>
            <person name="Slot J.C."/>
        </authorList>
    </citation>
    <scope>NUCLEOTIDE SEQUENCE [LARGE SCALE GENOMIC DNA]</scope>
    <source>
        <strain evidence="2 3">2631</strain>
    </source>
</reference>
<feature type="compositionally biased region" description="Polar residues" evidence="1">
    <location>
        <begin position="16"/>
        <end position="29"/>
    </location>
</feature>
<name>A0A409X4C3_PSICY</name>
<evidence type="ECO:0000313" key="3">
    <source>
        <dbReference type="Proteomes" id="UP000283269"/>
    </source>
</evidence>
<organism evidence="2 3">
    <name type="scientific">Psilocybe cyanescens</name>
    <dbReference type="NCBI Taxonomy" id="93625"/>
    <lineage>
        <taxon>Eukaryota</taxon>
        <taxon>Fungi</taxon>
        <taxon>Dikarya</taxon>
        <taxon>Basidiomycota</taxon>
        <taxon>Agaricomycotina</taxon>
        <taxon>Agaricomycetes</taxon>
        <taxon>Agaricomycetidae</taxon>
        <taxon>Agaricales</taxon>
        <taxon>Agaricineae</taxon>
        <taxon>Strophariaceae</taxon>
        <taxon>Psilocybe</taxon>
    </lineage>
</organism>
<feature type="non-terminal residue" evidence="2">
    <location>
        <position position="1"/>
    </location>
</feature>
<evidence type="ECO:0000256" key="1">
    <source>
        <dbReference type="SAM" id="MobiDB-lite"/>
    </source>
</evidence>
<keyword evidence="3" id="KW-1185">Reference proteome</keyword>
<dbReference type="OrthoDB" id="3267748at2759"/>
<dbReference type="EMBL" id="NHYD01002673">
    <property type="protein sequence ID" value="PPQ85611.1"/>
    <property type="molecule type" value="Genomic_DNA"/>
</dbReference>
<accession>A0A409X4C3</accession>
<proteinExistence type="predicted"/>
<protein>
    <submittedName>
        <fullName evidence="2">Uncharacterized protein</fullName>
    </submittedName>
</protein>
<evidence type="ECO:0000313" key="2">
    <source>
        <dbReference type="EMBL" id="PPQ85611.1"/>
    </source>
</evidence>
<feature type="region of interest" description="Disordered" evidence="1">
    <location>
        <begin position="1"/>
        <end position="30"/>
    </location>
</feature>
<dbReference type="AlphaFoldDB" id="A0A409X4C3"/>